<evidence type="ECO:0000313" key="3">
    <source>
        <dbReference type="Proteomes" id="UP001606099"/>
    </source>
</evidence>
<sequence>MNNESKHAEWLSGVQDGHASAEELNAVLDALERQPALAQQWVAHQQLSSVLAQDRPWPAPDADRVASVMAAVARQPHRLSRGPTWWPPLAVAASMMAVAVGVLHSPGFVPVAGHEAQGLAGARFAPTFVDALNPSLAHRTFGVLPPAPAVPQRTFESSEAEDFWALAGDRE</sequence>
<accession>A0ABW7FSH6</accession>
<gene>
    <name evidence="2" type="ORF">ACG0Z6_02985</name>
</gene>
<proteinExistence type="predicted"/>
<protein>
    <submittedName>
        <fullName evidence="2">RseA family anti-sigma factor</fullName>
    </submittedName>
</protein>
<feature type="domain" description="Anti sigma-E protein RseA N-terminal" evidence="1">
    <location>
        <begin position="8"/>
        <end position="80"/>
    </location>
</feature>
<comment type="caution">
    <text evidence="2">The sequence shown here is derived from an EMBL/GenBank/DDBJ whole genome shotgun (WGS) entry which is preliminary data.</text>
</comment>
<dbReference type="InterPro" id="IPR036147">
    <property type="entry name" value="Anti-sigma_E_RseA_N_sf"/>
</dbReference>
<name>A0ABW7FSH6_9BURK</name>
<keyword evidence="3" id="KW-1185">Reference proteome</keyword>
<evidence type="ECO:0000259" key="1">
    <source>
        <dbReference type="Pfam" id="PF03872"/>
    </source>
</evidence>
<dbReference type="Proteomes" id="UP001606099">
    <property type="component" value="Unassembled WGS sequence"/>
</dbReference>
<dbReference type="InterPro" id="IPR005572">
    <property type="entry name" value="Anti-sigma_E_RseA_N"/>
</dbReference>
<dbReference type="EMBL" id="JBIGHZ010000001">
    <property type="protein sequence ID" value="MFG6447205.1"/>
    <property type="molecule type" value="Genomic_DNA"/>
</dbReference>
<dbReference type="Gene3D" id="1.10.10.880">
    <property type="entry name" value="Anti sigma-E protein RseA, N-terminal domain"/>
    <property type="match status" value="1"/>
</dbReference>
<dbReference type="Pfam" id="PF03872">
    <property type="entry name" value="RseA_N"/>
    <property type="match status" value="1"/>
</dbReference>
<evidence type="ECO:0000313" key="2">
    <source>
        <dbReference type="EMBL" id="MFG6447205.1"/>
    </source>
</evidence>
<organism evidence="2 3">
    <name type="scientific">Roseateles rivi</name>
    <dbReference type="NCBI Taxonomy" id="3299028"/>
    <lineage>
        <taxon>Bacteria</taxon>
        <taxon>Pseudomonadati</taxon>
        <taxon>Pseudomonadota</taxon>
        <taxon>Betaproteobacteria</taxon>
        <taxon>Burkholderiales</taxon>
        <taxon>Sphaerotilaceae</taxon>
        <taxon>Roseateles</taxon>
    </lineage>
</organism>
<dbReference type="RefSeq" id="WP_394458573.1">
    <property type="nucleotide sequence ID" value="NZ_JBIGHZ010000001.1"/>
</dbReference>
<reference evidence="2 3" key="1">
    <citation type="submission" date="2024-08" db="EMBL/GenBank/DDBJ databases">
        <authorList>
            <person name="Lu H."/>
        </authorList>
    </citation>
    <scope>NUCLEOTIDE SEQUENCE [LARGE SCALE GENOMIC DNA]</scope>
    <source>
        <strain evidence="2 3">BYS180W</strain>
    </source>
</reference>